<dbReference type="Pfam" id="PF00445">
    <property type="entry name" value="Ribonuclease_T2"/>
    <property type="match status" value="1"/>
</dbReference>
<dbReference type="GO" id="GO:0006401">
    <property type="term" value="P:RNA catabolic process"/>
    <property type="evidence" value="ECO:0007669"/>
    <property type="project" value="TreeGrafter"/>
</dbReference>
<reference evidence="6 7" key="1">
    <citation type="journal article" date="2023" name="Arcadia Sci">
        <title>De novo assembly of a long-read Amblyomma americanum tick genome.</title>
        <authorList>
            <person name="Chou S."/>
            <person name="Poskanzer K.E."/>
            <person name="Rollins M."/>
            <person name="Thuy-Boun P.S."/>
        </authorList>
    </citation>
    <scope>NUCLEOTIDE SEQUENCE [LARGE SCALE GENOMIC DNA]</scope>
    <source>
        <strain evidence="6">F_SG_1</strain>
        <tissue evidence="6">Salivary glands</tissue>
    </source>
</reference>
<evidence type="ECO:0000313" key="6">
    <source>
        <dbReference type="EMBL" id="KAK8776355.1"/>
    </source>
</evidence>
<dbReference type="GO" id="GO:0005576">
    <property type="term" value="C:extracellular region"/>
    <property type="evidence" value="ECO:0007669"/>
    <property type="project" value="TreeGrafter"/>
</dbReference>
<feature type="signal peptide" evidence="5">
    <location>
        <begin position="1"/>
        <end position="19"/>
    </location>
</feature>
<feature type="active site" evidence="3">
    <location>
        <position position="111"/>
    </location>
</feature>
<feature type="active site" evidence="3">
    <location>
        <position position="61"/>
    </location>
</feature>
<dbReference type="CDD" id="cd01061">
    <property type="entry name" value="RNase_T2_euk"/>
    <property type="match status" value="1"/>
</dbReference>
<organism evidence="6 7">
    <name type="scientific">Amblyomma americanum</name>
    <name type="common">Lone star tick</name>
    <dbReference type="NCBI Taxonomy" id="6943"/>
    <lineage>
        <taxon>Eukaryota</taxon>
        <taxon>Metazoa</taxon>
        <taxon>Ecdysozoa</taxon>
        <taxon>Arthropoda</taxon>
        <taxon>Chelicerata</taxon>
        <taxon>Arachnida</taxon>
        <taxon>Acari</taxon>
        <taxon>Parasitiformes</taxon>
        <taxon>Ixodida</taxon>
        <taxon>Ixodoidea</taxon>
        <taxon>Ixodidae</taxon>
        <taxon>Amblyomminae</taxon>
        <taxon>Amblyomma</taxon>
    </lineage>
</organism>
<dbReference type="InterPro" id="IPR033130">
    <property type="entry name" value="RNase_T2_His_AS_2"/>
</dbReference>
<evidence type="ECO:0000313" key="7">
    <source>
        <dbReference type="Proteomes" id="UP001321473"/>
    </source>
</evidence>
<gene>
    <name evidence="6" type="ORF">V5799_030298</name>
</gene>
<dbReference type="PANTHER" id="PTHR11240:SF22">
    <property type="entry name" value="RIBONUCLEASE T2"/>
    <property type="match status" value="1"/>
</dbReference>
<protein>
    <submittedName>
        <fullName evidence="6">Uncharacterized protein</fullName>
    </submittedName>
</protein>
<keyword evidence="2" id="KW-1015">Disulfide bond</keyword>
<keyword evidence="5" id="KW-0732">Signal</keyword>
<dbReference type="Proteomes" id="UP001321473">
    <property type="component" value="Unassembled WGS sequence"/>
</dbReference>
<dbReference type="InterPro" id="IPR033697">
    <property type="entry name" value="Ribonuclease_T2_eukaryotic"/>
</dbReference>
<feature type="chain" id="PRO_5042836587" evidence="5">
    <location>
        <begin position="20"/>
        <end position="264"/>
    </location>
</feature>
<dbReference type="EMBL" id="JARKHS020013049">
    <property type="protein sequence ID" value="KAK8776355.1"/>
    <property type="molecule type" value="Genomic_DNA"/>
</dbReference>
<feature type="active site" evidence="3">
    <location>
        <position position="115"/>
    </location>
</feature>
<dbReference type="InterPro" id="IPR036430">
    <property type="entry name" value="RNase_T2-like_sf"/>
</dbReference>
<dbReference type="PROSITE" id="PS00531">
    <property type="entry name" value="RNASE_T2_2"/>
    <property type="match status" value="1"/>
</dbReference>
<dbReference type="InterPro" id="IPR001568">
    <property type="entry name" value="RNase_T2-like"/>
</dbReference>
<accession>A0AAQ4ENP9</accession>
<evidence type="ECO:0000256" key="2">
    <source>
        <dbReference type="ARBA" id="ARBA00023157"/>
    </source>
</evidence>
<evidence type="ECO:0000256" key="5">
    <source>
        <dbReference type="SAM" id="SignalP"/>
    </source>
</evidence>
<evidence type="ECO:0000256" key="3">
    <source>
        <dbReference type="PIRSR" id="PIRSR633697-1"/>
    </source>
</evidence>
<name>A0AAQ4ENP9_AMBAM</name>
<dbReference type="AlphaFoldDB" id="A0AAQ4ENP9"/>
<dbReference type="InterPro" id="IPR018188">
    <property type="entry name" value="RNase_T2_His_AS_1"/>
</dbReference>
<proteinExistence type="inferred from homology"/>
<dbReference type="PANTHER" id="PTHR11240">
    <property type="entry name" value="RIBONUCLEASE T2"/>
    <property type="match status" value="1"/>
</dbReference>
<sequence length="264" mass="29771">MHRLALAVLLLASAGGLDASRSPHEPTVTYFAFSLQWSSGVCNAGHEKCIKEKERSFWTIHGLWPSSNTSDPQFCNRTLQYNATVLSPLVPQLDLYWPSVSEDNNKFWKHEWLKHGTCATMVPRLKGLYKFFNTTLNIYLQHNITEYLRSSGVVPTSERTYTLQEIKDALHHDIREAANFVCHYSKKYAAPVLAEIRFCLDRGLQPINCKVKHSDCDQGDVYYLASDASYGKGSATSLTSPLSWLLHFSWLLAISVVCIPHCAG</sequence>
<dbReference type="Gene3D" id="3.90.730.10">
    <property type="entry name" value="Ribonuclease T2-like"/>
    <property type="match status" value="1"/>
</dbReference>
<dbReference type="PROSITE" id="PS00530">
    <property type="entry name" value="RNASE_T2_1"/>
    <property type="match status" value="1"/>
</dbReference>
<evidence type="ECO:0000256" key="4">
    <source>
        <dbReference type="RuleBase" id="RU004328"/>
    </source>
</evidence>
<dbReference type="GO" id="GO:0033897">
    <property type="term" value="F:ribonuclease T2 activity"/>
    <property type="evidence" value="ECO:0007669"/>
    <property type="project" value="InterPro"/>
</dbReference>
<keyword evidence="7" id="KW-1185">Reference proteome</keyword>
<dbReference type="SUPFAM" id="SSF55895">
    <property type="entry name" value="Ribonuclease Rh-like"/>
    <property type="match status" value="1"/>
</dbReference>
<evidence type="ECO:0000256" key="1">
    <source>
        <dbReference type="ARBA" id="ARBA00007469"/>
    </source>
</evidence>
<comment type="caution">
    <text evidence="6">The sequence shown here is derived from an EMBL/GenBank/DDBJ whole genome shotgun (WGS) entry which is preliminary data.</text>
</comment>
<comment type="similarity">
    <text evidence="1 4">Belongs to the RNase T2 family.</text>
</comment>
<dbReference type="GO" id="GO:0003723">
    <property type="term" value="F:RNA binding"/>
    <property type="evidence" value="ECO:0007669"/>
    <property type="project" value="InterPro"/>
</dbReference>